<dbReference type="GO" id="GO:0001401">
    <property type="term" value="C:SAM complex"/>
    <property type="evidence" value="ECO:0007669"/>
    <property type="project" value="InterPro"/>
</dbReference>
<keyword evidence="7" id="KW-0472">Membrane</keyword>
<dbReference type="RefSeq" id="XP_022644664.1">
    <property type="nucleotide sequence ID" value="XM_022788929.1"/>
</dbReference>
<dbReference type="AlphaFoldDB" id="A0A7M7IZD5"/>
<sequence>MRSTLVQEAWAIEVGSREPWADNAKIYQPIEKSQAQSNERAQSLAVQCFLRVCGLRHDVIQRVNAEFISPTGTTPVLQCGSFVIAELESIVVFVASKGITKTNDLSQEENADLKAYFSLVQTVLCSAELYFSWISATGYNVTYDRYGSVYPWPLNGVLPWKKRRAIKKLLQDWSEKNEVEVIEEVESCLTALSDRLSDKMYFFGVQPTELDCLVFGHLFILLNPGPEAAPEFRQIAPLVKKFSNLVQFCDNIEAKYFQKQLQM</sequence>
<dbReference type="OMA" id="YFQTRCL"/>
<dbReference type="InterPro" id="IPR050931">
    <property type="entry name" value="Mito_Protein_Transport_Metaxin"/>
</dbReference>
<name>A0A7M7IZD5_VARDE</name>
<keyword evidence="11" id="KW-1185">Reference proteome</keyword>
<dbReference type="FunCoup" id="A0A7M7IZD5">
    <property type="interactions" value="1253"/>
</dbReference>
<dbReference type="Proteomes" id="UP000594260">
    <property type="component" value="Unplaced"/>
</dbReference>
<evidence type="ECO:0008006" key="12">
    <source>
        <dbReference type="Google" id="ProtNLM"/>
    </source>
</evidence>
<dbReference type="PANTHER" id="PTHR12289:SF38">
    <property type="entry name" value="METAXIN-2"/>
    <property type="match status" value="1"/>
</dbReference>
<evidence type="ECO:0000259" key="9">
    <source>
        <dbReference type="Pfam" id="PF17171"/>
    </source>
</evidence>
<dbReference type="InterPro" id="IPR019564">
    <property type="entry name" value="Sam37/metaxin_N"/>
</dbReference>
<dbReference type="SUPFAM" id="SSF47616">
    <property type="entry name" value="GST C-terminal domain-like"/>
    <property type="match status" value="1"/>
</dbReference>
<dbReference type="EnsemblMetazoa" id="XM_022788929">
    <property type="protein sequence ID" value="XP_022644664"/>
    <property type="gene ID" value="LOC111243408"/>
</dbReference>
<dbReference type="GO" id="GO:0007005">
    <property type="term" value="P:mitochondrion organization"/>
    <property type="evidence" value="ECO:0007669"/>
    <property type="project" value="TreeGrafter"/>
</dbReference>
<dbReference type="Gene3D" id="1.20.1050.10">
    <property type="match status" value="1"/>
</dbReference>
<dbReference type="KEGG" id="vde:111243408"/>
<evidence type="ECO:0000256" key="6">
    <source>
        <dbReference type="ARBA" id="ARBA00023128"/>
    </source>
</evidence>
<keyword evidence="6" id="KW-0496">Mitochondrion</keyword>
<evidence type="ECO:0000256" key="5">
    <source>
        <dbReference type="ARBA" id="ARBA00022927"/>
    </source>
</evidence>
<evidence type="ECO:0000259" key="8">
    <source>
        <dbReference type="Pfam" id="PF10568"/>
    </source>
</evidence>
<dbReference type="InterPro" id="IPR033468">
    <property type="entry name" value="Metaxin_GST"/>
</dbReference>
<dbReference type="InParanoid" id="A0A7M7IZD5"/>
<dbReference type="OrthoDB" id="198787at2759"/>
<evidence type="ECO:0000256" key="3">
    <source>
        <dbReference type="ARBA" id="ARBA00022448"/>
    </source>
</evidence>
<feature type="domain" description="Mitochondrial outer membrane transport complex Sam37/metaxin N-terminal" evidence="8">
    <location>
        <begin position="43"/>
        <end position="163"/>
    </location>
</feature>
<keyword evidence="4" id="KW-1000">Mitochondrion outer membrane</keyword>
<accession>A0A7M7IZD5</accession>
<protein>
    <recommendedName>
        <fullName evidence="12">Metaxin-2</fullName>
    </recommendedName>
</protein>
<comment type="subcellular location">
    <subcellularLocation>
        <location evidence="1">Mitochondrion outer membrane</location>
    </subcellularLocation>
</comment>
<evidence type="ECO:0000256" key="1">
    <source>
        <dbReference type="ARBA" id="ARBA00004294"/>
    </source>
</evidence>
<reference evidence="10" key="1">
    <citation type="submission" date="2021-01" db="UniProtKB">
        <authorList>
            <consortium name="EnsemblMetazoa"/>
        </authorList>
    </citation>
    <scope>IDENTIFICATION</scope>
</reference>
<dbReference type="PANTHER" id="PTHR12289">
    <property type="entry name" value="METAXIN RELATED"/>
    <property type="match status" value="1"/>
</dbReference>
<dbReference type="GO" id="GO:0015031">
    <property type="term" value="P:protein transport"/>
    <property type="evidence" value="ECO:0007669"/>
    <property type="project" value="UniProtKB-KW"/>
</dbReference>
<organism evidence="10 11">
    <name type="scientific">Varroa destructor</name>
    <name type="common">Honeybee mite</name>
    <dbReference type="NCBI Taxonomy" id="109461"/>
    <lineage>
        <taxon>Eukaryota</taxon>
        <taxon>Metazoa</taxon>
        <taxon>Ecdysozoa</taxon>
        <taxon>Arthropoda</taxon>
        <taxon>Chelicerata</taxon>
        <taxon>Arachnida</taxon>
        <taxon>Acari</taxon>
        <taxon>Parasitiformes</taxon>
        <taxon>Mesostigmata</taxon>
        <taxon>Gamasina</taxon>
        <taxon>Dermanyssoidea</taxon>
        <taxon>Varroidae</taxon>
        <taxon>Varroa</taxon>
    </lineage>
</organism>
<keyword evidence="5" id="KW-0653">Protein transport</keyword>
<evidence type="ECO:0000313" key="11">
    <source>
        <dbReference type="Proteomes" id="UP000594260"/>
    </source>
</evidence>
<evidence type="ECO:0000256" key="2">
    <source>
        <dbReference type="ARBA" id="ARBA00009170"/>
    </source>
</evidence>
<feature type="domain" description="Metaxin glutathione S-transferase" evidence="9">
    <location>
        <begin position="186"/>
        <end position="252"/>
    </location>
</feature>
<proteinExistence type="inferred from homology"/>
<dbReference type="Pfam" id="PF10568">
    <property type="entry name" value="Tom37"/>
    <property type="match status" value="1"/>
</dbReference>
<comment type="similarity">
    <text evidence="2">Belongs to the metaxin family.</text>
</comment>
<evidence type="ECO:0000313" key="10">
    <source>
        <dbReference type="EnsemblMetazoa" id="XP_022644664"/>
    </source>
</evidence>
<evidence type="ECO:0000256" key="4">
    <source>
        <dbReference type="ARBA" id="ARBA00022787"/>
    </source>
</evidence>
<evidence type="ECO:0000256" key="7">
    <source>
        <dbReference type="ARBA" id="ARBA00023136"/>
    </source>
</evidence>
<dbReference type="InterPro" id="IPR036282">
    <property type="entry name" value="Glutathione-S-Trfase_C_sf"/>
</dbReference>
<dbReference type="Pfam" id="PF17171">
    <property type="entry name" value="GST_C_6"/>
    <property type="match status" value="1"/>
</dbReference>
<keyword evidence="3" id="KW-0813">Transport</keyword>
<dbReference type="GeneID" id="111243408"/>